<organism evidence="3 4">
    <name type="scientific">Ktedonosporobacter rubrisoli</name>
    <dbReference type="NCBI Taxonomy" id="2509675"/>
    <lineage>
        <taxon>Bacteria</taxon>
        <taxon>Bacillati</taxon>
        <taxon>Chloroflexota</taxon>
        <taxon>Ktedonobacteria</taxon>
        <taxon>Ktedonobacterales</taxon>
        <taxon>Ktedonosporobacteraceae</taxon>
        <taxon>Ktedonosporobacter</taxon>
    </lineage>
</organism>
<feature type="compositionally biased region" description="Polar residues" evidence="2">
    <location>
        <begin position="60"/>
        <end position="101"/>
    </location>
</feature>
<dbReference type="Proteomes" id="UP000290365">
    <property type="component" value="Chromosome"/>
</dbReference>
<feature type="region of interest" description="Disordered" evidence="2">
    <location>
        <begin position="60"/>
        <end position="103"/>
    </location>
</feature>
<feature type="coiled-coil region" evidence="1">
    <location>
        <begin position="111"/>
        <end position="138"/>
    </location>
</feature>
<reference evidence="3 4" key="1">
    <citation type="submission" date="2019-01" db="EMBL/GenBank/DDBJ databases">
        <title>Ktedonosporobacter rubrisoli SCAWS-G2.</title>
        <authorList>
            <person name="Huang Y."/>
            <person name="Yan B."/>
        </authorList>
    </citation>
    <scope>NUCLEOTIDE SEQUENCE [LARGE SCALE GENOMIC DNA]</scope>
    <source>
        <strain evidence="3 4">SCAWS-G2</strain>
    </source>
</reference>
<keyword evidence="1" id="KW-0175">Coiled coil</keyword>
<dbReference type="AlphaFoldDB" id="A0A4P6JW28"/>
<accession>A0A4P6JW28</accession>
<evidence type="ECO:0000256" key="1">
    <source>
        <dbReference type="SAM" id="Coils"/>
    </source>
</evidence>
<keyword evidence="4" id="KW-1185">Reference proteome</keyword>
<protein>
    <submittedName>
        <fullName evidence="3">Uncharacterized protein</fullName>
    </submittedName>
</protein>
<name>A0A4P6JW28_KTERU</name>
<dbReference type="EMBL" id="CP035758">
    <property type="protein sequence ID" value="QBD79889.1"/>
    <property type="molecule type" value="Genomic_DNA"/>
</dbReference>
<evidence type="ECO:0000256" key="2">
    <source>
        <dbReference type="SAM" id="MobiDB-lite"/>
    </source>
</evidence>
<evidence type="ECO:0000313" key="3">
    <source>
        <dbReference type="EMBL" id="QBD79889.1"/>
    </source>
</evidence>
<dbReference type="RefSeq" id="WP_129890955.1">
    <property type="nucleotide sequence ID" value="NZ_CP035758.1"/>
</dbReference>
<proteinExistence type="predicted"/>
<sequence length="166" mass="17620">MNFLIIGILLAVGLVALVGAFFVAMAEKNAIPEAATVTGSLAPGTITAQLEQTRPLTQPAPVTQTLTPSVPAQPAQPLSTLHHPSQPAASNSVAPMSQPTETAGRIPRGQLYELTSQLRALQQQAQELGQRLHALSEMADYIEQAQGSRDNFYGDTYGHEAIDPSH</sequence>
<gene>
    <name evidence="3" type="ORF">EPA93_29480</name>
</gene>
<dbReference type="KEGG" id="kbs:EPA93_29480"/>
<evidence type="ECO:0000313" key="4">
    <source>
        <dbReference type="Proteomes" id="UP000290365"/>
    </source>
</evidence>